<dbReference type="Proteomes" id="UP000268094">
    <property type="component" value="Unassembled WGS sequence"/>
</dbReference>
<dbReference type="EMBL" id="RAVZ01000499">
    <property type="protein sequence ID" value="RKG71948.1"/>
    <property type="molecule type" value="Genomic_DNA"/>
</dbReference>
<protein>
    <submittedName>
        <fullName evidence="1">Uncharacterized protein</fullName>
    </submittedName>
</protein>
<sequence length="132" mass="14852">MARAHDEASVKVFDQYGVWEADVEAAILKLEPALGIPFKPHNSTYLGGDYYLAKHQGGELALRPNYLDFTKSWVVPEHKAFRTLLLVSNIQDPDAVQRLLKERCGGSVVWLRRDAITGRKSELLFKLEGLSV</sequence>
<organism evidence="1 2">
    <name type="scientific">Corallococcus terminator</name>
    <dbReference type="NCBI Taxonomy" id="2316733"/>
    <lineage>
        <taxon>Bacteria</taxon>
        <taxon>Pseudomonadati</taxon>
        <taxon>Myxococcota</taxon>
        <taxon>Myxococcia</taxon>
        <taxon>Myxococcales</taxon>
        <taxon>Cystobacterineae</taxon>
        <taxon>Myxococcaceae</taxon>
        <taxon>Corallococcus</taxon>
    </lineage>
</organism>
<comment type="caution">
    <text evidence="1">The sequence shown here is derived from an EMBL/GenBank/DDBJ whole genome shotgun (WGS) entry which is preliminary data.</text>
</comment>
<dbReference type="AlphaFoldDB" id="A0A3A8HN51"/>
<evidence type="ECO:0000313" key="1">
    <source>
        <dbReference type="EMBL" id="RKG71948.1"/>
    </source>
</evidence>
<reference evidence="2" key="1">
    <citation type="submission" date="2018-09" db="EMBL/GenBank/DDBJ databases">
        <authorList>
            <person name="Livingstone P.G."/>
            <person name="Whitworth D.E."/>
        </authorList>
    </citation>
    <scope>NUCLEOTIDE SEQUENCE [LARGE SCALE GENOMIC DNA]</scope>
    <source>
        <strain evidence="2">CA054A</strain>
    </source>
</reference>
<keyword evidence="2" id="KW-1185">Reference proteome</keyword>
<name>A0A3A8HN51_9BACT</name>
<dbReference type="OrthoDB" id="8481117at2"/>
<evidence type="ECO:0000313" key="2">
    <source>
        <dbReference type="Proteomes" id="UP000268094"/>
    </source>
</evidence>
<gene>
    <name evidence="1" type="ORF">D7V88_38925</name>
</gene>
<accession>A0A3A8HN51</accession>
<proteinExistence type="predicted"/>
<dbReference type="RefSeq" id="WP_120545584.1">
    <property type="nucleotide sequence ID" value="NZ_RAVZ01000499.1"/>
</dbReference>